<keyword evidence="9" id="KW-0012">Acyltransferase</keyword>
<evidence type="ECO:0000256" key="8">
    <source>
        <dbReference type="ARBA" id="ARBA00023098"/>
    </source>
</evidence>
<gene>
    <name evidence="14" type="ORF">RM572_15005</name>
</gene>
<dbReference type="Pfam" id="PF03007">
    <property type="entry name" value="WS_DGAT_cat"/>
    <property type="match status" value="1"/>
</dbReference>
<evidence type="ECO:0000256" key="1">
    <source>
        <dbReference type="ARBA" id="ARBA00004771"/>
    </source>
</evidence>
<evidence type="ECO:0000256" key="7">
    <source>
        <dbReference type="ARBA" id="ARBA00022798"/>
    </source>
</evidence>
<reference evidence="15" key="1">
    <citation type="submission" date="2023-07" db="EMBL/GenBank/DDBJ databases">
        <title>30 novel species of actinomycetes from the DSMZ collection.</title>
        <authorList>
            <person name="Nouioui I."/>
        </authorList>
    </citation>
    <scope>NUCLEOTIDE SEQUENCE [LARGE SCALE GENOMIC DNA]</scope>
    <source>
        <strain evidence="15">DSM 42041</strain>
    </source>
</reference>
<comment type="pathway">
    <text evidence="1">Glycerolipid metabolism; triacylglycerol biosynthesis.</text>
</comment>
<dbReference type="PANTHER" id="PTHR31650">
    <property type="entry name" value="O-ACYLTRANSFERASE (WSD1-LIKE) FAMILY PROTEIN"/>
    <property type="match status" value="1"/>
</dbReference>
<evidence type="ECO:0000256" key="11">
    <source>
        <dbReference type="SAM" id="MobiDB-lite"/>
    </source>
</evidence>
<feature type="region of interest" description="Disordered" evidence="11">
    <location>
        <begin position="157"/>
        <end position="176"/>
    </location>
</feature>
<evidence type="ECO:0000256" key="6">
    <source>
        <dbReference type="ARBA" id="ARBA00022679"/>
    </source>
</evidence>
<dbReference type="PANTHER" id="PTHR31650:SF1">
    <property type="entry name" value="WAX ESTER SYNTHASE_DIACYLGLYCEROL ACYLTRANSFERASE 4-RELATED"/>
    <property type="match status" value="1"/>
</dbReference>
<evidence type="ECO:0000256" key="3">
    <source>
        <dbReference type="ARBA" id="ARBA00009587"/>
    </source>
</evidence>
<keyword evidence="6" id="KW-0808">Transferase</keyword>
<keyword evidence="7" id="KW-0319">Glycerol metabolism</keyword>
<evidence type="ECO:0000256" key="10">
    <source>
        <dbReference type="ARBA" id="ARBA00048109"/>
    </source>
</evidence>
<keyword evidence="15" id="KW-1185">Reference proteome</keyword>
<feature type="domain" description="O-acyltransferase WSD1 C-terminal" evidence="13">
    <location>
        <begin position="279"/>
        <end position="421"/>
    </location>
</feature>
<keyword evidence="8" id="KW-0443">Lipid metabolism</keyword>
<comment type="caution">
    <text evidence="14">The sequence shown here is derived from an EMBL/GenBank/DDBJ whole genome shotgun (WGS) entry which is preliminary data.</text>
</comment>
<dbReference type="Gene3D" id="3.30.559.10">
    <property type="entry name" value="Chloramphenicol acetyltransferase-like domain"/>
    <property type="match status" value="1"/>
</dbReference>
<sequence>MAEPKRLSPDDARLLALESAAIAGHTLKMIVVEPGHDAMDLDRLRAHVDARLGAGSRGRERVALPEPHWITDDAFDVAAHVRRRDGTAGIDERGAWAVAGELMSERLDHRRPLWAFDLVGPLADGREVIVSRIHHAMADGISCLRFLDEVLWEQAGGAPPSRRAAPAPSAQEAVRTRRHELRRLPATLVREFGHRARRSVLDREIGAARELAVTSVPLAELKAIGTLRPTRATVNDVLLASVCGGLRAWLGTVGGHAVRLRAQVPVSLHHREEDPADLGNRDSFLNVDLPLAERDPLARLDRISGETAVRKAAGDAQELYDLFHALARCSPLERAAGRIAAGPHEFSLAISNVPGPRGALTVVGRPVGALHSVAEPAQRHALRVSALSYAGTVAVGVCTDPEALPGISGLADAIGASLTELRHAVYG</sequence>
<evidence type="ECO:0000313" key="14">
    <source>
        <dbReference type="EMBL" id="MDT0380069.1"/>
    </source>
</evidence>
<keyword evidence="5" id="KW-0444">Lipid biosynthesis</keyword>
<comment type="pathway">
    <text evidence="2">Lipid metabolism.</text>
</comment>
<evidence type="ECO:0000259" key="12">
    <source>
        <dbReference type="Pfam" id="PF03007"/>
    </source>
</evidence>
<evidence type="ECO:0000313" key="15">
    <source>
        <dbReference type="Proteomes" id="UP001183414"/>
    </source>
</evidence>
<dbReference type="RefSeq" id="WP_311673843.1">
    <property type="nucleotide sequence ID" value="NZ_JAVREQ010000012.1"/>
</dbReference>
<accession>A0ABU2NSW3</accession>
<evidence type="ECO:0000256" key="4">
    <source>
        <dbReference type="ARBA" id="ARBA00013244"/>
    </source>
</evidence>
<comment type="similarity">
    <text evidence="3">Belongs to the long-chain O-acyltransferase family.</text>
</comment>
<dbReference type="InterPro" id="IPR045034">
    <property type="entry name" value="O-acyltransferase_WSD1-like"/>
</dbReference>
<organism evidence="14 15">
    <name type="scientific">Streptomyces hazeniae</name>
    <dbReference type="NCBI Taxonomy" id="3075538"/>
    <lineage>
        <taxon>Bacteria</taxon>
        <taxon>Bacillati</taxon>
        <taxon>Actinomycetota</taxon>
        <taxon>Actinomycetes</taxon>
        <taxon>Kitasatosporales</taxon>
        <taxon>Streptomycetaceae</taxon>
        <taxon>Streptomyces</taxon>
    </lineage>
</organism>
<dbReference type="Pfam" id="PF06974">
    <property type="entry name" value="WS_DGAT_C"/>
    <property type="match status" value="1"/>
</dbReference>
<dbReference type="InterPro" id="IPR009721">
    <property type="entry name" value="O-acyltransferase_WSD1_C"/>
</dbReference>
<protein>
    <recommendedName>
        <fullName evidence="4">diacylglycerol O-acyltransferase</fullName>
        <ecNumber evidence="4">2.3.1.20</ecNumber>
    </recommendedName>
</protein>
<dbReference type="InterPro" id="IPR004255">
    <property type="entry name" value="O-acyltransferase_WSD1_N"/>
</dbReference>
<proteinExistence type="inferred from homology"/>
<evidence type="ECO:0000256" key="5">
    <source>
        <dbReference type="ARBA" id="ARBA00022516"/>
    </source>
</evidence>
<feature type="domain" description="O-acyltransferase WSD1-like N-terminal" evidence="12">
    <location>
        <begin position="7"/>
        <end position="188"/>
    </location>
</feature>
<comment type="catalytic activity">
    <reaction evidence="10">
        <text>an acyl-CoA + a 1,2-diacyl-sn-glycerol = a triacyl-sn-glycerol + CoA</text>
        <dbReference type="Rhea" id="RHEA:10868"/>
        <dbReference type="ChEBI" id="CHEBI:17815"/>
        <dbReference type="ChEBI" id="CHEBI:57287"/>
        <dbReference type="ChEBI" id="CHEBI:58342"/>
        <dbReference type="ChEBI" id="CHEBI:64615"/>
        <dbReference type="EC" id="2.3.1.20"/>
    </reaction>
</comment>
<dbReference type="EC" id="2.3.1.20" evidence="4"/>
<evidence type="ECO:0000259" key="13">
    <source>
        <dbReference type="Pfam" id="PF06974"/>
    </source>
</evidence>
<dbReference type="InterPro" id="IPR023213">
    <property type="entry name" value="CAT-like_dom_sf"/>
</dbReference>
<evidence type="ECO:0000256" key="9">
    <source>
        <dbReference type="ARBA" id="ARBA00023315"/>
    </source>
</evidence>
<dbReference type="Proteomes" id="UP001183414">
    <property type="component" value="Unassembled WGS sequence"/>
</dbReference>
<feature type="compositionally biased region" description="Low complexity" evidence="11">
    <location>
        <begin position="157"/>
        <end position="170"/>
    </location>
</feature>
<name>A0ABU2NSW3_9ACTN</name>
<evidence type="ECO:0000256" key="2">
    <source>
        <dbReference type="ARBA" id="ARBA00005189"/>
    </source>
</evidence>
<dbReference type="EMBL" id="JAVREQ010000012">
    <property type="protein sequence ID" value="MDT0380069.1"/>
    <property type="molecule type" value="Genomic_DNA"/>
</dbReference>
<dbReference type="SUPFAM" id="SSF52777">
    <property type="entry name" value="CoA-dependent acyltransferases"/>
    <property type="match status" value="1"/>
</dbReference>